<reference evidence="1 2" key="1">
    <citation type="submission" date="2021-06" db="EMBL/GenBank/DDBJ databases">
        <authorList>
            <person name="Kallberg Y."/>
            <person name="Tangrot J."/>
            <person name="Rosling A."/>
        </authorList>
    </citation>
    <scope>NUCLEOTIDE SEQUENCE [LARGE SCALE GENOMIC DNA]</scope>
    <source>
        <strain evidence="1 2">120-4 pot B 10/14</strain>
    </source>
</reference>
<feature type="non-terminal residue" evidence="1">
    <location>
        <position position="59"/>
    </location>
</feature>
<organism evidence="1 2">
    <name type="scientific">Gigaspora margarita</name>
    <dbReference type="NCBI Taxonomy" id="4874"/>
    <lineage>
        <taxon>Eukaryota</taxon>
        <taxon>Fungi</taxon>
        <taxon>Fungi incertae sedis</taxon>
        <taxon>Mucoromycota</taxon>
        <taxon>Glomeromycotina</taxon>
        <taxon>Glomeromycetes</taxon>
        <taxon>Diversisporales</taxon>
        <taxon>Gigasporaceae</taxon>
        <taxon>Gigaspora</taxon>
    </lineage>
</organism>
<proteinExistence type="predicted"/>
<keyword evidence="2" id="KW-1185">Reference proteome</keyword>
<evidence type="ECO:0000313" key="1">
    <source>
        <dbReference type="EMBL" id="CAG8792601.1"/>
    </source>
</evidence>
<accession>A0ABN7VQ84</accession>
<evidence type="ECO:0000313" key="2">
    <source>
        <dbReference type="Proteomes" id="UP000789901"/>
    </source>
</evidence>
<protein>
    <submittedName>
        <fullName evidence="1">4353_t:CDS:1</fullName>
    </submittedName>
</protein>
<name>A0ABN7VQ84_GIGMA</name>
<dbReference type="EMBL" id="CAJVQB010019875">
    <property type="protein sequence ID" value="CAG8792601.1"/>
    <property type="molecule type" value="Genomic_DNA"/>
</dbReference>
<sequence>MAKDKAYICFYNALERFANDLNNAKEATIKAADKLWNSTEVLSEVTNTGKRQRNNTGTA</sequence>
<comment type="caution">
    <text evidence="1">The sequence shown here is derived from an EMBL/GenBank/DDBJ whole genome shotgun (WGS) entry which is preliminary data.</text>
</comment>
<gene>
    <name evidence="1" type="ORF">GMARGA_LOCUS21479</name>
</gene>
<dbReference type="Proteomes" id="UP000789901">
    <property type="component" value="Unassembled WGS sequence"/>
</dbReference>